<dbReference type="SFLD" id="SFLDS00001">
    <property type="entry name" value="Enolase"/>
    <property type="match status" value="1"/>
</dbReference>
<dbReference type="InterPro" id="IPR029065">
    <property type="entry name" value="Enolase_C-like"/>
</dbReference>
<dbReference type="SUPFAM" id="SSF54826">
    <property type="entry name" value="Enolase N-terminal domain-like"/>
    <property type="match status" value="1"/>
</dbReference>
<dbReference type="InterPro" id="IPR013341">
    <property type="entry name" value="Mandelate_racemase_N_dom"/>
</dbReference>
<dbReference type="InterPro" id="IPR018110">
    <property type="entry name" value="Mandel_Rmase/mucon_lact_enz_CS"/>
</dbReference>
<dbReference type="Gene3D" id="3.20.20.120">
    <property type="entry name" value="Enolase-like C-terminal domain"/>
    <property type="match status" value="1"/>
</dbReference>
<dbReference type="InterPro" id="IPR046945">
    <property type="entry name" value="RHMD-like"/>
</dbReference>
<keyword evidence="2" id="KW-0479">Metal-binding</keyword>
<comment type="caution">
    <text evidence="5">The sequence shown here is derived from an EMBL/GenBank/DDBJ whole genome shotgun (WGS) entry which is preliminary data.</text>
</comment>
<dbReference type="CDD" id="cd03328">
    <property type="entry name" value="MR_like_3"/>
    <property type="match status" value="1"/>
</dbReference>
<dbReference type="SFLD" id="SFLDG00179">
    <property type="entry name" value="mandelate_racemase"/>
    <property type="match status" value="1"/>
</dbReference>
<dbReference type="InterPro" id="IPR036849">
    <property type="entry name" value="Enolase-like_C_sf"/>
</dbReference>
<keyword evidence="3" id="KW-0460">Magnesium</keyword>
<name>A0ABR7PYY4_9BURK</name>
<dbReference type="Proteomes" id="UP000736373">
    <property type="component" value="Unassembled WGS sequence"/>
</dbReference>
<dbReference type="PROSITE" id="PS00908">
    <property type="entry name" value="MR_MLE_1"/>
    <property type="match status" value="1"/>
</dbReference>
<evidence type="ECO:0000256" key="3">
    <source>
        <dbReference type="ARBA" id="ARBA00022842"/>
    </source>
</evidence>
<dbReference type="EMBL" id="VZQQ01000057">
    <property type="protein sequence ID" value="MBC8751502.1"/>
    <property type="molecule type" value="Genomic_DNA"/>
</dbReference>
<gene>
    <name evidence="5" type="ORF">F6X42_34770</name>
</gene>
<dbReference type="Gene3D" id="3.30.390.10">
    <property type="entry name" value="Enolase-like, N-terminal domain"/>
    <property type="match status" value="1"/>
</dbReference>
<organism evidence="5 6">
    <name type="scientific">Paraburkholderia podalyriae</name>
    <dbReference type="NCBI Taxonomy" id="1938811"/>
    <lineage>
        <taxon>Bacteria</taxon>
        <taxon>Pseudomonadati</taxon>
        <taxon>Pseudomonadota</taxon>
        <taxon>Betaproteobacteria</taxon>
        <taxon>Burkholderiales</taxon>
        <taxon>Burkholderiaceae</taxon>
        <taxon>Paraburkholderia</taxon>
    </lineage>
</organism>
<evidence type="ECO:0000256" key="2">
    <source>
        <dbReference type="ARBA" id="ARBA00022723"/>
    </source>
</evidence>
<protein>
    <submittedName>
        <fullName evidence="5">Mandelate racemase</fullName>
    </submittedName>
</protein>
<dbReference type="InterPro" id="IPR013342">
    <property type="entry name" value="Mandelate_racemase_C"/>
</dbReference>
<dbReference type="InterPro" id="IPR029017">
    <property type="entry name" value="Enolase-like_N"/>
</dbReference>
<evidence type="ECO:0000313" key="6">
    <source>
        <dbReference type="Proteomes" id="UP000736373"/>
    </source>
</evidence>
<dbReference type="SMART" id="SM00922">
    <property type="entry name" value="MR_MLE"/>
    <property type="match status" value="1"/>
</dbReference>
<proteinExistence type="predicted"/>
<dbReference type="PANTHER" id="PTHR13794">
    <property type="entry name" value="ENOLASE SUPERFAMILY, MANDELATE RACEMASE"/>
    <property type="match status" value="1"/>
</dbReference>
<evidence type="ECO:0000259" key="4">
    <source>
        <dbReference type="SMART" id="SM00922"/>
    </source>
</evidence>
<dbReference type="SUPFAM" id="SSF51604">
    <property type="entry name" value="Enolase C-terminal domain-like"/>
    <property type="match status" value="1"/>
</dbReference>
<dbReference type="RefSeq" id="WP_187638422.1">
    <property type="nucleotide sequence ID" value="NZ_VZQQ01000057.1"/>
</dbReference>
<evidence type="ECO:0000256" key="1">
    <source>
        <dbReference type="ARBA" id="ARBA00001946"/>
    </source>
</evidence>
<feature type="domain" description="Mandelate racemase/muconate lactonizing enzyme C-terminal" evidence="4">
    <location>
        <begin position="152"/>
        <end position="249"/>
    </location>
</feature>
<dbReference type="PANTHER" id="PTHR13794:SF58">
    <property type="entry name" value="MITOCHONDRIAL ENOLASE SUPERFAMILY MEMBER 1"/>
    <property type="match status" value="1"/>
</dbReference>
<comment type="cofactor">
    <cofactor evidence="1">
        <name>Mg(2+)</name>
        <dbReference type="ChEBI" id="CHEBI:18420"/>
    </cofactor>
</comment>
<evidence type="ECO:0000313" key="5">
    <source>
        <dbReference type="EMBL" id="MBC8751502.1"/>
    </source>
</evidence>
<accession>A0ABR7PYY4</accession>
<dbReference type="Pfam" id="PF13378">
    <property type="entry name" value="MR_MLE_C"/>
    <property type="match status" value="1"/>
</dbReference>
<dbReference type="Pfam" id="PF02746">
    <property type="entry name" value="MR_MLE_N"/>
    <property type="match status" value="1"/>
</dbReference>
<sequence length="374" mass="39965">MKRGTMSGGSSQAPVSALRASAYRIPTDAPEADGTFAWDATTLVVVEADAGGHTGIGYTYSDACIVALIQGALAACVLNHDVLDVRAHWQRLQRQVRNLGRAGLAATAISAIDCALWDLKAKLLGVPLIALLGALRSAVPVYGSGGFTTYTNQRLHEQFAGWVAHDGCRWVKMKIGSEPDKDPARVAAAHAAIGDVAGLFVDANGAFTAQQALYYAQRFAEHHVSWFEEPVSSDDEAGLRDVRGHAPAGMEIAAGEYGYTLDDFRHLLAGGCVDVLQADASRCGGITGFLQAAALCDAYHVPLSAHCAPALHLHVACAAPRLRHQEWFHDHARIEAMLFDGAPRLHDGQMKPDLSRPGCGLQFRHGDAARYLIK</sequence>
<keyword evidence="6" id="KW-1185">Reference proteome</keyword>
<reference evidence="5 6" key="1">
    <citation type="submission" date="2019-09" db="EMBL/GenBank/DDBJ databases">
        <title>Paraburkholderia podalyriae sp. nov., A South African Podalyria-associated rhizobium.</title>
        <authorList>
            <person name="Mavima L."/>
            <person name="Beukes C.W."/>
            <person name="Palmer M."/>
            <person name="De Meyer S.E."/>
            <person name="James E.K."/>
            <person name="Maluk M."/>
            <person name="Avontuur J.R."/>
            <person name="Chan W.Y."/>
            <person name="Venter S.N."/>
            <person name="Steenkamp E.T."/>
        </authorList>
    </citation>
    <scope>NUCLEOTIDE SEQUENCE [LARGE SCALE GENOMIC DNA]</scope>
    <source>
        <strain evidence="5 6">WC7.3b</strain>
    </source>
</reference>